<dbReference type="InterPro" id="IPR029063">
    <property type="entry name" value="SAM-dependent_MTases_sf"/>
</dbReference>
<keyword evidence="5" id="KW-0949">S-adenosyl-L-methionine</keyword>
<evidence type="ECO:0000256" key="1">
    <source>
        <dbReference type="ARBA" id="ARBA00001541"/>
    </source>
</evidence>
<sequence>MTIGDEEFNLLRRLIKSRFGINLTDQKRSLVVGRLQKLLRGEGFVNFKQYYEYLVNDKSERGLSELINRISTNHTYFNREKAHFDFFQQTALPAVVEMMRRQNNRDLRIWCAGCSSGEEPYTLQMLMMEHFGSEYSKWDAGILATDISERVLSIARAGIYPQERVAQLPQPLQNKYFRKLPDGNCQVTEAVRKEIVYRRFNLMNEKFPFKKPFHMVFCRNVMIYFDQQTREGLVQRFNQSTVNGGYLFIGHSETLGRNHALYRYVMPAVFQKGA</sequence>
<dbReference type="PANTHER" id="PTHR24422:SF19">
    <property type="entry name" value="CHEMOTAXIS PROTEIN METHYLTRANSFERASE"/>
    <property type="match status" value="1"/>
</dbReference>
<dbReference type="SMART" id="SM00138">
    <property type="entry name" value="MeTrc"/>
    <property type="match status" value="1"/>
</dbReference>
<feature type="domain" description="CheR-type methyltransferase" evidence="6">
    <location>
        <begin position="1"/>
        <end position="274"/>
    </location>
</feature>
<dbReference type="KEGG" id="gsb:GSUB_15050"/>
<protein>
    <recommendedName>
        <fullName evidence="2">protein-glutamate O-methyltransferase</fullName>
        <ecNumber evidence="2">2.1.1.80</ecNumber>
    </recommendedName>
</protein>
<dbReference type="STRING" id="483547.GSUB_15050"/>
<evidence type="ECO:0000313" key="8">
    <source>
        <dbReference type="Proteomes" id="UP000035036"/>
    </source>
</evidence>
<evidence type="ECO:0000256" key="3">
    <source>
        <dbReference type="ARBA" id="ARBA00022603"/>
    </source>
</evidence>
<dbReference type="SUPFAM" id="SSF47757">
    <property type="entry name" value="Chemotaxis receptor methyltransferase CheR, N-terminal domain"/>
    <property type="match status" value="1"/>
</dbReference>
<dbReference type="InterPro" id="IPR022641">
    <property type="entry name" value="CheR_N"/>
</dbReference>
<comment type="catalytic activity">
    <reaction evidence="1">
        <text>L-glutamyl-[protein] + S-adenosyl-L-methionine = [protein]-L-glutamate 5-O-methyl ester + S-adenosyl-L-homocysteine</text>
        <dbReference type="Rhea" id="RHEA:24452"/>
        <dbReference type="Rhea" id="RHEA-COMP:10208"/>
        <dbReference type="Rhea" id="RHEA-COMP:10311"/>
        <dbReference type="ChEBI" id="CHEBI:29973"/>
        <dbReference type="ChEBI" id="CHEBI:57856"/>
        <dbReference type="ChEBI" id="CHEBI:59789"/>
        <dbReference type="ChEBI" id="CHEBI:82795"/>
        <dbReference type="EC" id="2.1.1.80"/>
    </reaction>
</comment>
<dbReference type="GO" id="GO:0032259">
    <property type="term" value="P:methylation"/>
    <property type="evidence" value="ECO:0007669"/>
    <property type="project" value="UniProtKB-KW"/>
</dbReference>
<dbReference type="InterPro" id="IPR036804">
    <property type="entry name" value="CheR_N_sf"/>
</dbReference>
<keyword evidence="3" id="KW-0489">Methyltransferase</keyword>
<evidence type="ECO:0000256" key="4">
    <source>
        <dbReference type="ARBA" id="ARBA00022679"/>
    </source>
</evidence>
<dbReference type="InterPro" id="IPR050903">
    <property type="entry name" value="Bact_Chemotaxis_MeTrfase"/>
</dbReference>
<dbReference type="OrthoDB" id="9786165at2"/>
<gene>
    <name evidence="7" type="ORF">GSUB_15050</name>
</gene>
<dbReference type="Gene3D" id="1.10.155.10">
    <property type="entry name" value="Chemotaxis receptor methyltransferase CheR, N-terminal domain"/>
    <property type="match status" value="1"/>
</dbReference>
<accession>A0A0B5FIQ8</accession>
<name>A0A0B5FIQ8_9BACT</name>
<dbReference type="InterPro" id="IPR022642">
    <property type="entry name" value="CheR_C"/>
</dbReference>
<dbReference type="PROSITE" id="PS50123">
    <property type="entry name" value="CHER"/>
    <property type="match status" value="1"/>
</dbReference>
<dbReference type="Proteomes" id="UP000035036">
    <property type="component" value="Chromosome"/>
</dbReference>
<dbReference type="Pfam" id="PF01739">
    <property type="entry name" value="CheR"/>
    <property type="match status" value="1"/>
</dbReference>
<dbReference type="PIRSF" id="PIRSF000410">
    <property type="entry name" value="CheR"/>
    <property type="match status" value="1"/>
</dbReference>
<keyword evidence="8" id="KW-1185">Reference proteome</keyword>
<proteinExistence type="predicted"/>
<dbReference type="AlphaFoldDB" id="A0A0B5FIQ8"/>
<dbReference type="EC" id="2.1.1.80" evidence="2"/>
<dbReference type="InterPro" id="IPR026024">
    <property type="entry name" value="Chemotaxis_MeTrfase_CheR"/>
</dbReference>
<dbReference type="Gene3D" id="3.40.50.150">
    <property type="entry name" value="Vaccinia Virus protein VP39"/>
    <property type="match status" value="1"/>
</dbReference>
<dbReference type="PRINTS" id="PR00996">
    <property type="entry name" value="CHERMTFRASE"/>
</dbReference>
<dbReference type="GO" id="GO:0008983">
    <property type="term" value="F:protein-glutamate O-methyltransferase activity"/>
    <property type="evidence" value="ECO:0007669"/>
    <property type="project" value="UniProtKB-EC"/>
</dbReference>
<dbReference type="RefSeq" id="WP_040202677.1">
    <property type="nucleotide sequence ID" value="NZ_CP010311.1"/>
</dbReference>
<dbReference type="SUPFAM" id="SSF53335">
    <property type="entry name" value="S-adenosyl-L-methionine-dependent methyltransferases"/>
    <property type="match status" value="1"/>
</dbReference>
<evidence type="ECO:0000313" key="7">
    <source>
        <dbReference type="EMBL" id="AJF08082.1"/>
    </source>
</evidence>
<dbReference type="InterPro" id="IPR000780">
    <property type="entry name" value="CheR_MeTrfase"/>
</dbReference>
<organism evidence="7 8">
    <name type="scientific">Geoalkalibacter subterraneus</name>
    <dbReference type="NCBI Taxonomy" id="483547"/>
    <lineage>
        <taxon>Bacteria</taxon>
        <taxon>Pseudomonadati</taxon>
        <taxon>Thermodesulfobacteriota</taxon>
        <taxon>Desulfuromonadia</taxon>
        <taxon>Desulfuromonadales</taxon>
        <taxon>Geoalkalibacteraceae</taxon>
        <taxon>Geoalkalibacter</taxon>
    </lineage>
</organism>
<dbReference type="HOGENOM" id="CLU_025854_0_0_7"/>
<dbReference type="Pfam" id="PF03705">
    <property type="entry name" value="CheR_N"/>
    <property type="match status" value="1"/>
</dbReference>
<evidence type="ECO:0000256" key="5">
    <source>
        <dbReference type="ARBA" id="ARBA00022691"/>
    </source>
</evidence>
<dbReference type="PANTHER" id="PTHR24422">
    <property type="entry name" value="CHEMOTAXIS PROTEIN METHYLTRANSFERASE"/>
    <property type="match status" value="1"/>
</dbReference>
<evidence type="ECO:0000259" key="6">
    <source>
        <dbReference type="PROSITE" id="PS50123"/>
    </source>
</evidence>
<evidence type="ECO:0000256" key="2">
    <source>
        <dbReference type="ARBA" id="ARBA00012534"/>
    </source>
</evidence>
<reference evidence="7 8" key="1">
    <citation type="journal article" date="2015" name="Genome Announc.">
        <title>Genomes of Geoalkalibacter ferrihydriticus Z-0531T and Geoalkalibacter subterraneus Red1T, Two Haloalkaliphilic Metal-Reducing Deltaproteobacteria.</title>
        <authorList>
            <person name="Badalamenti J.P."/>
            <person name="Krajmalnik-Brown R."/>
            <person name="Torres C.I."/>
            <person name="Bond D.R."/>
        </authorList>
    </citation>
    <scope>NUCLEOTIDE SEQUENCE [LARGE SCALE GENOMIC DNA]</scope>
    <source>
        <strain evidence="7 8">Red1</strain>
    </source>
</reference>
<keyword evidence="4" id="KW-0808">Transferase</keyword>
<dbReference type="EMBL" id="CP010311">
    <property type="protein sequence ID" value="AJF08082.1"/>
    <property type="molecule type" value="Genomic_DNA"/>
</dbReference>